<evidence type="ECO:0000256" key="1">
    <source>
        <dbReference type="SAM" id="MobiDB-lite"/>
    </source>
</evidence>
<accession>A0A2A6F981</accession>
<name>A0A2A6F981_9HYPH</name>
<feature type="compositionally biased region" description="Basic and acidic residues" evidence="1">
    <location>
        <begin position="37"/>
        <end position="46"/>
    </location>
</feature>
<feature type="region of interest" description="Disordered" evidence="1">
    <location>
        <begin position="1"/>
        <end position="65"/>
    </location>
</feature>
<evidence type="ECO:0000313" key="3">
    <source>
        <dbReference type="Proteomes" id="UP000219182"/>
    </source>
</evidence>
<gene>
    <name evidence="2" type="ORF">CN311_25640</name>
</gene>
<dbReference type="AlphaFoldDB" id="A0A2A6F981"/>
<reference evidence="2 3" key="1">
    <citation type="submission" date="2017-09" db="EMBL/GenBank/DDBJ databases">
        <title>Mesorhizobum sanjuanii sp. nov. isolated from nodules of Lotus tenuis in saline-alkaline lowlands of Flooding Pampa.</title>
        <authorList>
            <person name="Sannazzaro A.I."/>
            <person name="Torres Tejerizo G.A."/>
            <person name="Fontana F."/>
            <person name="Cumpa Velazquez L.M."/>
            <person name="Hansen L."/>
            <person name="Pistorio M."/>
            <person name="Estrella M.J."/>
        </authorList>
    </citation>
    <scope>NUCLEOTIDE SEQUENCE [LARGE SCALE GENOMIC DNA]</scope>
    <source>
        <strain evidence="2 3">BSA136</strain>
    </source>
</reference>
<sequence length="65" mass="6748">MARQIKNDLAPASVVQPASTAKRQGGAITAKSSNQRDLPRHSRHDNASTIGQSSGPIPAATAEDL</sequence>
<dbReference type="EMBL" id="NWQG01000197">
    <property type="protein sequence ID" value="PDQ18265.1"/>
    <property type="molecule type" value="Genomic_DNA"/>
</dbReference>
<proteinExistence type="predicted"/>
<dbReference type="Proteomes" id="UP000219182">
    <property type="component" value="Unassembled WGS sequence"/>
</dbReference>
<protein>
    <submittedName>
        <fullName evidence="2">Uncharacterized protein</fullName>
    </submittedName>
</protein>
<comment type="caution">
    <text evidence="2">The sequence shown here is derived from an EMBL/GenBank/DDBJ whole genome shotgun (WGS) entry which is preliminary data.</text>
</comment>
<organism evidence="2 3">
    <name type="scientific">Mesorhizobium sanjuanii</name>
    <dbReference type="NCBI Taxonomy" id="2037900"/>
    <lineage>
        <taxon>Bacteria</taxon>
        <taxon>Pseudomonadati</taxon>
        <taxon>Pseudomonadota</taxon>
        <taxon>Alphaproteobacteria</taxon>
        <taxon>Hyphomicrobiales</taxon>
        <taxon>Phyllobacteriaceae</taxon>
        <taxon>Mesorhizobium</taxon>
    </lineage>
</organism>
<evidence type="ECO:0000313" key="2">
    <source>
        <dbReference type="EMBL" id="PDQ18265.1"/>
    </source>
</evidence>
<keyword evidence="3" id="KW-1185">Reference proteome</keyword>